<dbReference type="EMBL" id="BK013582">
    <property type="protein sequence ID" value="DAD50639.1"/>
    <property type="molecule type" value="Genomic_RNA"/>
</dbReference>
<keyword evidence="4" id="KW-0548">Nucleotidyltransferase</keyword>
<dbReference type="Proteomes" id="UP000682169">
    <property type="component" value="Segment"/>
</dbReference>
<protein>
    <recommendedName>
        <fullName evidence="1">RNA-directed RNA polymerase</fullName>
        <ecNumber evidence="1">2.7.7.48</ecNumber>
    </recommendedName>
    <alternativeName>
        <fullName evidence="7">RNA replicase beta chain</fullName>
    </alternativeName>
</protein>
<evidence type="ECO:0000256" key="6">
    <source>
        <dbReference type="ARBA" id="ARBA00022953"/>
    </source>
</evidence>
<dbReference type="InterPro" id="IPR007096">
    <property type="entry name" value="RNA-dir_Rpol_cat_phage"/>
</dbReference>
<evidence type="ECO:0000259" key="11">
    <source>
        <dbReference type="PROSITE" id="PS50522"/>
    </source>
</evidence>
<evidence type="ECO:0000256" key="7">
    <source>
        <dbReference type="ARBA" id="ARBA00030248"/>
    </source>
</evidence>
<evidence type="ECO:0000256" key="5">
    <source>
        <dbReference type="ARBA" id="ARBA00022741"/>
    </source>
</evidence>
<evidence type="ECO:0000256" key="3">
    <source>
        <dbReference type="ARBA" id="ARBA00022679"/>
    </source>
</evidence>
<feature type="binding site" evidence="9">
    <location>
        <position position="258"/>
    </location>
    <ligand>
        <name>Mg(2+)</name>
        <dbReference type="ChEBI" id="CHEBI:18420"/>
        <label>2</label>
    </ligand>
</feature>
<keyword evidence="13" id="KW-1185">Reference proteome</keyword>
<evidence type="ECO:0000256" key="10">
    <source>
        <dbReference type="SAM" id="MobiDB-lite"/>
    </source>
</evidence>
<feature type="domain" description="RdRp catalytic" evidence="11">
    <location>
        <begin position="243"/>
        <end position="373"/>
    </location>
</feature>
<keyword evidence="9" id="KW-0479">Metal-binding</keyword>
<dbReference type="RefSeq" id="YP_010769987.1">
    <property type="nucleotide sequence ID" value="NC_074127.1"/>
</dbReference>
<dbReference type="InterPro" id="IPR005093">
    <property type="entry name" value="RNArep_beta"/>
</dbReference>
<keyword evidence="5" id="KW-0547">Nucleotide-binding</keyword>
<keyword evidence="2 12" id="KW-0696">RNA-directed RNA polymerase</keyword>
<evidence type="ECO:0000256" key="8">
    <source>
        <dbReference type="ARBA" id="ARBA00048744"/>
    </source>
</evidence>
<dbReference type="GO" id="GO:0039694">
    <property type="term" value="P:viral RNA genome replication"/>
    <property type="evidence" value="ECO:0007669"/>
    <property type="project" value="InterPro"/>
</dbReference>
<organism evidence="12 13">
    <name type="scientific">ssRNA phage SRR6960507_2</name>
    <dbReference type="NCBI Taxonomy" id="2786512"/>
    <lineage>
        <taxon>Viruses</taxon>
        <taxon>Riboviria</taxon>
        <taxon>Orthornavirae</taxon>
        <taxon>Lenarviricota</taxon>
        <taxon>Leviviricetes</taxon>
        <taxon>Norzivirales</taxon>
        <taxon>Fiersviridae</taxon>
        <taxon>Vohsuavirus</taxon>
        <taxon>Vohsuavirus limihabitans</taxon>
    </lineage>
</organism>
<evidence type="ECO:0000313" key="13">
    <source>
        <dbReference type="Proteomes" id="UP000682169"/>
    </source>
</evidence>
<dbReference type="GO" id="GO:0046872">
    <property type="term" value="F:metal ion binding"/>
    <property type="evidence" value="ECO:0007669"/>
    <property type="project" value="UniProtKB-KW"/>
</dbReference>
<dbReference type="PROSITE" id="PS50522">
    <property type="entry name" value="RDRP_PHAGE"/>
    <property type="match status" value="1"/>
</dbReference>
<evidence type="ECO:0000256" key="9">
    <source>
        <dbReference type="PIRSR" id="PIRSR605093-1"/>
    </source>
</evidence>
<feature type="region of interest" description="Disordered" evidence="10">
    <location>
        <begin position="495"/>
        <end position="517"/>
    </location>
</feature>
<accession>A0A8S5KZN2</accession>
<name>A0A8S5KZN2_9VIRU</name>
<dbReference type="GO" id="GO:0003968">
    <property type="term" value="F:RNA-directed RNA polymerase activity"/>
    <property type="evidence" value="ECO:0007669"/>
    <property type="project" value="UniProtKB-KW"/>
</dbReference>
<gene>
    <name evidence="12" type="primary">SRR6960507_2_3</name>
</gene>
<keyword evidence="6" id="KW-0693">Viral RNA replication</keyword>
<dbReference type="EC" id="2.7.7.48" evidence="1"/>
<comment type="cofactor">
    <cofactor evidence="9">
        <name>Mg(2+)</name>
        <dbReference type="ChEBI" id="CHEBI:18420"/>
    </cofactor>
    <text evidence="9">Binds 2 Mg(2+) per subunit.</text>
</comment>
<dbReference type="SUPFAM" id="SSF56672">
    <property type="entry name" value="DNA/RNA polymerases"/>
    <property type="match status" value="1"/>
</dbReference>
<evidence type="ECO:0000256" key="2">
    <source>
        <dbReference type="ARBA" id="ARBA00022484"/>
    </source>
</evidence>
<evidence type="ECO:0000313" key="12">
    <source>
        <dbReference type="EMBL" id="DAD50639.1"/>
    </source>
</evidence>
<evidence type="ECO:0000256" key="1">
    <source>
        <dbReference type="ARBA" id="ARBA00012494"/>
    </source>
</evidence>
<proteinExistence type="predicted"/>
<keyword evidence="9" id="KW-0460">Magnesium</keyword>
<dbReference type="KEGG" id="vg:80399160"/>
<comment type="catalytic activity">
    <reaction evidence="8">
        <text>RNA(n) + a ribonucleoside 5'-triphosphate = RNA(n+1) + diphosphate</text>
        <dbReference type="Rhea" id="RHEA:21248"/>
        <dbReference type="Rhea" id="RHEA-COMP:14527"/>
        <dbReference type="Rhea" id="RHEA-COMP:17342"/>
        <dbReference type="ChEBI" id="CHEBI:33019"/>
        <dbReference type="ChEBI" id="CHEBI:61557"/>
        <dbReference type="ChEBI" id="CHEBI:140395"/>
        <dbReference type="EC" id="2.7.7.48"/>
    </reaction>
</comment>
<dbReference type="GeneID" id="80399160"/>
<dbReference type="InterPro" id="IPR043502">
    <property type="entry name" value="DNA/RNA_pol_sf"/>
</dbReference>
<feature type="binding site" evidence="9">
    <location>
        <position position="342"/>
    </location>
    <ligand>
        <name>Mg(2+)</name>
        <dbReference type="ChEBI" id="CHEBI:18420"/>
        <label>2</label>
    </ligand>
</feature>
<keyword evidence="3" id="KW-0808">Transferase</keyword>
<feature type="binding site" evidence="9">
    <location>
        <position position="341"/>
    </location>
    <ligand>
        <name>Mg(2+)</name>
        <dbReference type="ChEBI" id="CHEBI:18420"/>
        <label>2</label>
    </ligand>
</feature>
<evidence type="ECO:0000256" key="4">
    <source>
        <dbReference type="ARBA" id="ARBA00022695"/>
    </source>
</evidence>
<dbReference type="Pfam" id="PF03431">
    <property type="entry name" value="RNA_replicase_B"/>
    <property type="match status" value="1"/>
</dbReference>
<sequence>MQKRQTKRHIGRGSRKFRNWNLELSESARNTVLGIANSIDSREDFAFSYLRESYLSKYCDESLVPGAERKQNAIDKWIETELRNAHTNDWWRSVDPGYNLLPRVSVSSFLRHCRRLIRDVLGPLHDEVVLGSFSGGASTSRSRTVSHPANKFSGKADITEEAKCVIDLVERLSPMLREHESFSHPNIVKGNVLFTVPKKTDIDRCACKEPDINMYLQKGVGSHIRRRLRKYGINLNDQSVNRRLAELGSRDQSLATLDLSSASDSMTVEVIRTLLPADWFAYLDCIRSHNTLVGDRYFRLEMFSSMGNGFTFELESLLFWAIGKSVLYFEGISGVLSVYGDDIIAPTGAFDLLTFVLGKFGFLPNYNKSFSTGFFRESCGGHYHMGEDVTPFYLKRMPTRLTDLIRAANQLRMWSLSRDPYRQYIDPALYRLWLELANHVPKDLWGGYDYSVDTQLVSPPIQRISNVLIRVSDSQEVDEIGRYLHWHNSNWNRTDLPETEGREPISTNQKCRKRRTKPGAPVCSELFQKELGATGFLD</sequence>
<dbReference type="GO" id="GO:0000166">
    <property type="term" value="F:nucleotide binding"/>
    <property type="evidence" value="ECO:0007669"/>
    <property type="project" value="UniProtKB-KW"/>
</dbReference>
<reference evidence="12" key="1">
    <citation type="submission" date="2020-09" db="EMBL/GenBank/DDBJ databases">
        <title>Leviviricetes taxonomy.</title>
        <authorList>
            <person name="Stockdale S.R."/>
            <person name="Callanan J."/>
            <person name="Adriaenssens E.M."/>
            <person name="Kuhn J.H."/>
            <person name="Rumnieks J."/>
            <person name="Shkoporov A."/>
            <person name="Draper L.A."/>
            <person name="Ross P."/>
            <person name="Hill C."/>
        </authorList>
    </citation>
    <scope>NUCLEOTIDE SEQUENCE</scope>
</reference>